<dbReference type="PATRIC" id="fig|1286094.4.peg.5394"/>
<gene>
    <name evidence="1" type="ORF">STRAU_5463</name>
</gene>
<dbReference type="EMBL" id="AOPZ01000311">
    <property type="protein sequence ID" value="EPH41459.1"/>
    <property type="molecule type" value="Genomic_DNA"/>
</dbReference>
<comment type="caution">
    <text evidence="1">The sequence shown here is derived from an EMBL/GenBank/DDBJ whole genome shotgun (WGS) entry which is preliminary data.</text>
</comment>
<protein>
    <submittedName>
        <fullName evidence="1">Uncharacterized protein</fullName>
    </submittedName>
</protein>
<evidence type="ECO:0000313" key="1">
    <source>
        <dbReference type="EMBL" id="EPH41459.1"/>
    </source>
</evidence>
<reference evidence="1 2" key="1">
    <citation type="submission" date="2013-02" db="EMBL/GenBank/DDBJ databases">
        <title>Draft Genome Sequence of Streptomyces aurantiacus, Which Produces Setomimycin.</title>
        <authorList>
            <person name="Gruening B.A."/>
            <person name="Praeg A."/>
            <person name="Erxleben A."/>
            <person name="Guenther S."/>
            <person name="Mueller M."/>
        </authorList>
    </citation>
    <scope>NUCLEOTIDE SEQUENCE [LARGE SCALE GENOMIC DNA]</scope>
    <source>
        <strain evidence="1 2">JA 4570</strain>
    </source>
</reference>
<dbReference type="Proteomes" id="UP000014629">
    <property type="component" value="Unassembled WGS sequence"/>
</dbReference>
<proteinExistence type="predicted"/>
<evidence type="ECO:0000313" key="2">
    <source>
        <dbReference type="Proteomes" id="UP000014629"/>
    </source>
</evidence>
<organism evidence="1 2">
    <name type="scientific">Streptomyces aurantiacus JA 4570</name>
    <dbReference type="NCBI Taxonomy" id="1286094"/>
    <lineage>
        <taxon>Bacteria</taxon>
        <taxon>Bacillati</taxon>
        <taxon>Actinomycetota</taxon>
        <taxon>Actinomycetes</taxon>
        <taxon>Kitasatosporales</taxon>
        <taxon>Streptomycetaceae</taxon>
        <taxon>Streptomyces</taxon>
        <taxon>Streptomyces aurantiacus group</taxon>
    </lineage>
</organism>
<accession>S3ZFP0</accession>
<sequence length="71" mass="7708">MQRNDECQFYEATAAGHEFFAAHLSELDESAKGRANAWHDHPQLAAAAQALNELLAAGERPADAAESSNFH</sequence>
<dbReference type="RefSeq" id="WP_016643584.1">
    <property type="nucleotide sequence ID" value="NZ_AOPZ01000311.1"/>
</dbReference>
<dbReference type="OrthoDB" id="9996256at2"/>
<keyword evidence="2" id="KW-1185">Reference proteome</keyword>
<name>S3ZFP0_9ACTN</name>
<dbReference type="AlphaFoldDB" id="S3ZFP0"/>